<gene>
    <name evidence="2" type="ORF">A4H97_03095</name>
</gene>
<reference evidence="3" key="1">
    <citation type="submission" date="2016-04" db="EMBL/GenBank/DDBJ databases">
        <authorList>
            <person name="Chen L."/>
            <person name="Zhuang W."/>
            <person name="Wang G."/>
        </authorList>
    </citation>
    <scope>NUCLEOTIDE SEQUENCE [LARGE SCALE GENOMIC DNA]</scope>
    <source>
        <strain evidence="3">17621</strain>
    </source>
</reference>
<dbReference type="InterPro" id="IPR036188">
    <property type="entry name" value="FAD/NAD-bd_sf"/>
</dbReference>
<comment type="caution">
    <text evidence="2">The sequence shown here is derived from an EMBL/GenBank/DDBJ whole genome shotgun (WGS) entry which is preliminary data.</text>
</comment>
<dbReference type="PRINTS" id="PR00419">
    <property type="entry name" value="ADXRDTASE"/>
</dbReference>
<dbReference type="STRING" id="354355.SAMN05660816_00322"/>
<evidence type="ECO:0000259" key="1">
    <source>
        <dbReference type="Pfam" id="PF01593"/>
    </source>
</evidence>
<dbReference type="AlphaFoldDB" id="A0A1V9EXH9"/>
<dbReference type="EMBL" id="LVXG01000012">
    <property type="protein sequence ID" value="OQP50826.1"/>
    <property type="molecule type" value="Genomic_DNA"/>
</dbReference>
<dbReference type="Gene3D" id="3.50.50.60">
    <property type="entry name" value="FAD/NAD(P)-binding domain"/>
    <property type="match status" value="1"/>
</dbReference>
<dbReference type="Pfam" id="PF01593">
    <property type="entry name" value="Amino_oxidase"/>
    <property type="match status" value="1"/>
</dbReference>
<dbReference type="GO" id="GO:0016491">
    <property type="term" value="F:oxidoreductase activity"/>
    <property type="evidence" value="ECO:0007669"/>
    <property type="project" value="InterPro"/>
</dbReference>
<keyword evidence="3" id="KW-1185">Reference proteome</keyword>
<evidence type="ECO:0000313" key="2">
    <source>
        <dbReference type="EMBL" id="OQP50826.1"/>
    </source>
</evidence>
<feature type="domain" description="Amine oxidase" evidence="1">
    <location>
        <begin position="10"/>
        <end position="299"/>
    </location>
</feature>
<accession>A0A1V9EXH9</accession>
<dbReference type="PANTHER" id="PTHR21197:SF0">
    <property type="entry name" value="UDP-GALACTOPYRANOSE MUTASE"/>
    <property type="match status" value="1"/>
</dbReference>
<dbReference type="GO" id="GO:0008767">
    <property type="term" value="F:UDP-galactopyranose mutase activity"/>
    <property type="evidence" value="ECO:0007669"/>
    <property type="project" value="TreeGrafter"/>
</dbReference>
<dbReference type="Proteomes" id="UP000192610">
    <property type="component" value="Unassembled WGS sequence"/>
</dbReference>
<dbReference type="PANTHER" id="PTHR21197">
    <property type="entry name" value="UDP-GALACTOPYRANOSE MUTASE"/>
    <property type="match status" value="1"/>
</dbReference>
<sequence>MKIAIIGTGISGLSSARMLKNMGHSVTLFEKQPAVGGLIKCERVNDCLFHKVGGHVFNSRNPKVLEWFWSHFDKENEFVAARRKARIFFKNHIIGYPIENYLYLLDKELVEQVINELLELAKLPKKPALEYDNFESFLRSNFGNSLYEIYFAPYNNKIWRTDLSKVSMEWLDGKLPMPDLKSVILSNMMREEEAGMVHATFFYAKENGSQFIVDRLAQGLTIQANTPVEEVYKENGHFTIARQAGFDKVIFCGDVRQLPASWEKLLQQNNVNTTALQQLQSNGTSNLFCETDETDISWLYIPEPFTRAHRIIYTGNFSDSNNRGGSRKTCVVEFSGEVPYEKMVAEIAKLPGNLKPISFNYEPNSYVIQDKHTRPLIASTKKVLEAEGVYLLGRFAEWEYYNMDKCIEAAFDVTSRINALS</sequence>
<dbReference type="InterPro" id="IPR002937">
    <property type="entry name" value="Amino_oxidase"/>
</dbReference>
<dbReference type="RefSeq" id="WP_081199266.1">
    <property type="nucleotide sequence ID" value="NZ_FOCZ01000001.1"/>
</dbReference>
<name>A0A1V9EXH9_9BACT</name>
<dbReference type="GO" id="GO:0005829">
    <property type="term" value="C:cytosol"/>
    <property type="evidence" value="ECO:0007669"/>
    <property type="project" value="TreeGrafter"/>
</dbReference>
<organism evidence="2 3">
    <name type="scientific">Niastella yeongjuensis</name>
    <dbReference type="NCBI Taxonomy" id="354355"/>
    <lineage>
        <taxon>Bacteria</taxon>
        <taxon>Pseudomonadati</taxon>
        <taxon>Bacteroidota</taxon>
        <taxon>Chitinophagia</taxon>
        <taxon>Chitinophagales</taxon>
        <taxon>Chitinophagaceae</taxon>
        <taxon>Niastella</taxon>
    </lineage>
</organism>
<dbReference type="SUPFAM" id="SSF51971">
    <property type="entry name" value="Nucleotide-binding domain"/>
    <property type="match status" value="1"/>
</dbReference>
<proteinExistence type="predicted"/>
<protein>
    <submittedName>
        <fullName evidence="2">UDP-galactopyranose mutase</fullName>
    </submittedName>
</protein>
<evidence type="ECO:0000313" key="3">
    <source>
        <dbReference type="Proteomes" id="UP000192610"/>
    </source>
</evidence>
<dbReference type="GO" id="GO:0050660">
    <property type="term" value="F:flavin adenine dinucleotide binding"/>
    <property type="evidence" value="ECO:0007669"/>
    <property type="project" value="TreeGrafter"/>
</dbReference>
<dbReference type="OrthoDB" id="9769600at2"/>